<dbReference type="SUPFAM" id="SSF48452">
    <property type="entry name" value="TPR-like"/>
    <property type="match status" value="1"/>
</dbReference>
<protein>
    <recommendedName>
        <fullName evidence="6">Thioredoxin</fullName>
    </recommendedName>
</protein>
<keyword evidence="9" id="KW-1185">Reference proteome</keyword>
<evidence type="ECO:0000256" key="2">
    <source>
        <dbReference type="ARBA" id="ARBA00022448"/>
    </source>
</evidence>
<dbReference type="Pfam" id="PF00085">
    <property type="entry name" value="Thioredoxin"/>
    <property type="match status" value="1"/>
</dbReference>
<evidence type="ECO:0000256" key="4">
    <source>
        <dbReference type="ARBA" id="ARBA00023157"/>
    </source>
</evidence>
<dbReference type="SUPFAM" id="SSF52833">
    <property type="entry name" value="Thioredoxin-like"/>
    <property type="match status" value="1"/>
</dbReference>
<dbReference type="PROSITE" id="PS51352">
    <property type="entry name" value="THIOREDOXIN_2"/>
    <property type="match status" value="1"/>
</dbReference>
<evidence type="ECO:0000256" key="1">
    <source>
        <dbReference type="ARBA" id="ARBA00008987"/>
    </source>
</evidence>
<dbReference type="NCBIfam" id="TIGR01068">
    <property type="entry name" value="thioredoxin"/>
    <property type="match status" value="1"/>
</dbReference>
<dbReference type="EMBL" id="BOPV01000001">
    <property type="protein sequence ID" value="GIL40546.1"/>
    <property type="molecule type" value="Genomic_DNA"/>
</dbReference>
<gene>
    <name evidence="8" type="primary">trxA</name>
    <name evidence="8" type="ORF">TMPK1_27830</name>
</gene>
<dbReference type="PANTHER" id="PTHR45663">
    <property type="entry name" value="GEO12009P1"/>
    <property type="match status" value="1"/>
</dbReference>
<keyword evidence="3" id="KW-0249">Electron transport</keyword>
<dbReference type="CDD" id="cd02956">
    <property type="entry name" value="ybbN"/>
    <property type="match status" value="1"/>
</dbReference>
<dbReference type="PROSITE" id="PS00194">
    <property type="entry name" value="THIOREDOXIN_1"/>
    <property type="match status" value="1"/>
</dbReference>
<dbReference type="Gene3D" id="1.25.40.10">
    <property type="entry name" value="Tetratricopeptide repeat domain"/>
    <property type="match status" value="1"/>
</dbReference>
<dbReference type="InterPro" id="IPR013766">
    <property type="entry name" value="Thioredoxin_domain"/>
</dbReference>
<dbReference type="AlphaFoldDB" id="A0A8S8XH03"/>
<keyword evidence="5" id="KW-0676">Redox-active center</keyword>
<dbReference type="PRINTS" id="PR00421">
    <property type="entry name" value="THIOREDOXIN"/>
</dbReference>
<dbReference type="Pfam" id="PF14561">
    <property type="entry name" value="TPR_20"/>
    <property type="match status" value="1"/>
</dbReference>
<dbReference type="GO" id="GO:0005829">
    <property type="term" value="C:cytosol"/>
    <property type="evidence" value="ECO:0007669"/>
    <property type="project" value="TreeGrafter"/>
</dbReference>
<dbReference type="InterPro" id="IPR005746">
    <property type="entry name" value="Thioredoxin"/>
</dbReference>
<dbReference type="PANTHER" id="PTHR45663:SF11">
    <property type="entry name" value="GEO12009P1"/>
    <property type="match status" value="1"/>
</dbReference>
<evidence type="ECO:0000259" key="7">
    <source>
        <dbReference type="PROSITE" id="PS51352"/>
    </source>
</evidence>
<accession>A0A8S8XH03</accession>
<evidence type="ECO:0000256" key="3">
    <source>
        <dbReference type="ARBA" id="ARBA00022982"/>
    </source>
</evidence>
<dbReference type="InterPro" id="IPR011990">
    <property type="entry name" value="TPR-like_helical_dom_sf"/>
</dbReference>
<dbReference type="InterPro" id="IPR017937">
    <property type="entry name" value="Thioredoxin_CS"/>
</dbReference>
<dbReference type="GO" id="GO:0006950">
    <property type="term" value="P:response to stress"/>
    <property type="evidence" value="ECO:0007669"/>
    <property type="project" value="UniProtKB-ARBA"/>
</dbReference>
<dbReference type="FunFam" id="3.40.30.10:FF:000001">
    <property type="entry name" value="Thioredoxin"/>
    <property type="match status" value="1"/>
</dbReference>
<comment type="caution">
    <text evidence="8">The sequence shown here is derived from an EMBL/GenBank/DDBJ whole genome shotgun (WGS) entry which is preliminary data.</text>
</comment>
<evidence type="ECO:0000313" key="8">
    <source>
        <dbReference type="EMBL" id="GIL40546.1"/>
    </source>
</evidence>
<dbReference type="RefSeq" id="WP_420243655.1">
    <property type="nucleotide sequence ID" value="NZ_BOPV01000001.1"/>
</dbReference>
<feature type="domain" description="Thioredoxin" evidence="7">
    <location>
        <begin position="3"/>
        <end position="124"/>
    </location>
</feature>
<dbReference type="GO" id="GO:0045454">
    <property type="term" value="P:cell redox homeostasis"/>
    <property type="evidence" value="ECO:0007669"/>
    <property type="project" value="TreeGrafter"/>
</dbReference>
<evidence type="ECO:0000256" key="5">
    <source>
        <dbReference type="ARBA" id="ARBA00023284"/>
    </source>
</evidence>
<dbReference type="InterPro" id="IPR036249">
    <property type="entry name" value="Thioredoxin-like_sf"/>
</dbReference>
<keyword evidence="4" id="KW-1015">Disulfide bond</keyword>
<dbReference type="Proteomes" id="UP000681075">
    <property type="component" value="Unassembled WGS sequence"/>
</dbReference>
<dbReference type="Pfam" id="PF14559">
    <property type="entry name" value="TPR_19"/>
    <property type="match status" value="1"/>
</dbReference>
<sequence>MTFTLGQTAAAPHADDAVIDATTQSFETDVLKASRERPIVVDFWAPWCGPCRQLTPALEKVIGATKGKVRLVKVNIDENPELAQALRVQSIPTVYAFLDGRPVDGFMGALPESQVKQFVERLLKGAPDSEEEGIEAALAEAKQAEDEGDVAGAAEIYAALLEHDPELAAAHAGLLRTVLATGDIEGAKTRLATLSESVAKDPAIVAVRTQLDLAEQAAKSGPLDDLKAKVARDPADQAARLELALGLYAAGKLEEAGDILLDSIRRDRAWNDGEARKQLVKFWEAWGPADPLTIQGRRKLSSILFS</sequence>
<evidence type="ECO:0000256" key="6">
    <source>
        <dbReference type="NCBIfam" id="TIGR01068"/>
    </source>
</evidence>
<proteinExistence type="inferred from homology"/>
<dbReference type="Gene3D" id="3.40.30.10">
    <property type="entry name" value="Glutaredoxin"/>
    <property type="match status" value="1"/>
</dbReference>
<dbReference type="GO" id="GO:0015035">
    <property type="term" value="F:protein-disulfide reductase activity"/>
    <property type="evidence" value="ECO:0007669"/>
    <property type="project" value="UniProtKB-UniRule"/>
</dbReference>
<evidence type="ECO:0000313" key="9">
    <source>
        <dbReference type="Proteomes" id="UP000681075"/>
    </source>
</evidence>
<keyword evidence="2" id="KW-0813">Transport</keyword>
<organism evidence="8 9">
    <name type="scientific">Roseiterribacter gracilis</name>
    <dbReference type="NCBI Taxonomy" id="2812848"/>
    <lineage>
        <taxon>Bacteria</taxon>
        <taxon>Pseudomonadati</taxon>
        <taxon>Pseudomonadota</taxon>
        <taxon>Alphaproteobacteria</taxon>
        <taxon>Rhodospirillales</taxon>
        <taxon>Roseiterribacteraceae</taxon>
        <taxon>Roseiterribacter</taxon>
    </lineage>
</organism>
<comment type="similarity">
    <text evidence="1">Belongs to the thioredoxin family.</text>
</comment>
<reference evidence="8" key="1">
    <citation type="submission" date="2021-02" db="EMBL/GenBank/DDBJ databases">
        <title>Genome sequence of Rhodospirillales sp. strain TMPK1 isolated from soil.</title>
        <authorList>
            <person name="Nakai R."/>
            <person name="Kusada H."/>
            <person name="Tamaki H."/>
        </authorList>
    </citation>
    <scope>NUCLEOTIDE SEQUENCE</scope>
    <source>
        <strain evidence="8">TMPK1</strain>
    </source>
</reference>
<name>A0A8S8XH03_9PROT</name>